<dbReference type="NCBIfam" id="TIGR00060">
    <property type="entry name" value="L18_bact"/>
    <property type="match status" value="1"/>
</dbReference>
<evidence type="ECO:0000313" key="8">
    <source>
        <dbReference type="EMBL" id="HGU32000.1"/>
    </source>
</evidence>
<keyword evidence="3 7" id="KW-0694">RNA-binding</keyword>
<dbReference type="EMBL" id="DSUH01000192">
    <property type="protein sequence ID" value="HGU32810.1"/>
    <property type="molecule type" value="Genomic_DNA"/>
</dbReference>
<evidence type="ECO:0000256" key="4">
    <source>
        <dbReference type="ARBA" id="ARBA00022980"/>
    </source>
</evidence>
<evidence type="ECO:0000256" key="7">
    <source>
        <dbReference type="HAMAP-Rule" id="MF_01337"/>
    </source>
</evidence>
<comment type="similarity">
    <text evidence="1 7">Belongs to the universal ribosomal protein uL18 family.</text>
</comment>
<dbReference type="HAMAP" id="MF_01337_B">
    <property type="entry name" value="Ribosomal_uL18_B"/>
    <property type="match status" value="1"/>
</dbReference>
<dbReference type="GO" id="GO:0003735">
    <property type="term" value="F:structural constituent of ribosome"/>
    <property type="evidence" value="ECO:0007669"/>
    <property type="project" value="InterPro"/>
</dbReference>
<dbReference type="PANTHER" id="PTHR12899">
    <property type="entry name" value="39S RIBOSOMAL PROTEIN L18, MITOCHONDRIAL"/>
    <property type="match status" value="1"/>
</dbReference>
<dbReference type="EMBL" id="DSUH01000153">
    <property type="protein sequence ID" value="HGU32511.1"/>
    <property type="molecule type" value="Genomic_DNA"/>
</dbReference>
<dbReference type="InterPro" id="IPR004389">
    <property type="entry name" value="Ribosomal_uL18_bac-type"/>
</dbReference>
<dbReference type="InterPro" id="IPR005484">
    <property type="entry name" value="Ribosomal_uL18_bac/plant/anim"/>
</dbReference>
<evidence type="ECO:0000256" key="3">
    <source>
        <dbReference type="ARBA" id="ARBA00022884"/>
    </source>
</evidence>
<dbReference type="CDD" id="cd00432">
    <property type="entry name" value="Ribosomal_L18_L5e"/>
    <property type="match status" value="1"/>
</dbReference>
<evidence type="ECO:0000313" key="10">
    <source>
        <dbReference type="EMBL" id="HGU32810.1"/>
    </source>
</evidence>
<keyword evidence="5 7" id="KW-0687">Ribonucleoprotein</keyword>
<dbReference type="FunFam" id="3.30.420.100:FF:000001">
    <property type="entry name" value="50S ribosomal protein L18"/>
    <property type="match status" value="1"/>
</dbReference>
<reference evidence="10" key="1">
    <citation type="journal article" date="2020" name="mSystems">
        <title>Genome- and Community-Level Interaction Insights into Carbon Utilization and Element Cycling Functions of Hydrothermarchaeota in Hydrothermal Sediment.</title>
        <authorList>
            <person name="Zhou Z."/>
            <person name="Liu Y."/>
            <person name="Xu W."/>
            <person name="Pan J."/>
            <person name="Luo Z.H."/>
            <person name="Li M."/>
        </authorList>
    </citation>
    <scope>NUCLEOTIDE SEQUENCE [LARGE SCALE GENOMIC DNA]</scope>
    <source>
        <strain evidence="10">SpSt-477</strain>
    </source>
</reference>
<evidence type="ECO:0000256" key="6">
    <source>
        <dbReference type="ARBA" id="ARBA00035197"/>
    </source>
</evidence>
<dbReference type="Pfam" id="PF00861">
    <property type="entry name" value="Ribosomal_L18p"/>
    <property type="match status" value="1"/>
</dbReference>
<dbReference type="Gene3D" id="3.30.420.100">
    <property type="match status" value="1"/>
</dbReference>
<accession>A0A7C4MMA9</accession>
<proteinExistence type="inferred from homology"/>
<evidence type="ECO:0000256" key="1">
    <source>
        <dbReference type="ARBA" id="ARBA00007116"/>
    </source>
</evidence>
<dbReference type="AlphaFoldDB" id="A0A7C4MMA9"/>
<dbReference type="PANTHER" id="PTHR12899:SF3">
    <property type="entry name" value="LARGE RIBOSOMAL SUBUNIT PROTEIN UL18M"/>
    <property type="match status" value="1"/>
</dbReference>
<gene>
    <name evidence="7" type="primary">rplR</name>
    <name evidence="8" type="ORF">ENS29_03990</name>
    <name evidence="9" type="ORF">ENS29_06620</name>
    <name evidence="10" type="ORF">ENS29_08140</name>
</gene>
<organism evidence="10">
    <name type="scientific">Desulfatirhabdium butyrativorans</name>
    <dbReference type="NCBI Taxonomy" id="340467"/>
    <lineage>
        <taxon>Bacteria</taxon>
        <taxon>Pseudomonadati</taxon>
        <taxon>Thermodesulfobacteriota</taxon>
        <taxon>Desulfobacteria</taxon>
        <taxon>Desulfobacterales</taxon>
        <taxon>Desulfatirhabdiaceae</taxon>
        <taxon>Desulfatirhabdium</taxon>
    </lineage>
</organism>
<evidence type="ECO:0000313" key="9">
    <source>
        <dbReference type="EMBL" id="HGU32511.1"/>
    </source>
</evidence>
<dbReference type="EMBL" id="DSUH01000085">
    <property type="protein sequence ID" value="HGU32000.1"/>
    <property type="molecule type" value="Genomic_DNA"/>
</dbReference>
<comment type="subunit">
    <text evidence="7">Part of the 50S ribosomal subunit; part of the 5S rRNA/L5/L18/L25 subcomplex. Contacts the 5S and 23S rRNAs.</text>
</comment>
<dbReference type="GO" id="GO:0006412">
    <property type="term" value="P:translation"/>
    <property type="evidence" value="ECO:0007669"/>
    <property type="project" value="UniProtKB-UniRule"/>
</dbReference>
<keyword evidence="4 7" id="KW-0689">Ribosomal protein</keyword>
<evidence type="ECO:0000256" key="5">
    <source>
        <dbReference type="ARBA" id="ARBA00023274"/>
    </source>
</evidence>
<dbReference type="SUPFAM" id="SSF53137">
    <property type="entry name" value="Translational machinery components"/>
    <property type="match status" value="1"/>
</dbReference>
<dbReference type="InterPro" id="IPR057268">
    <property type="entry name" value="Ribosomal_L18"/>
</dbReference>
<keyword evidence="2 7" id="KW-0699">rRNA-binding</keyword>
<protein>
    <recommendedName>
        <fullName evidence="6 7">Large ribosomal subunit protein uL18</fullName>
    </recommendedName>
</protein>
<sequence>MGKTNPKYTARLKRKQRIRKNLTGTTDRPRLCVFRSAKHIYAQIIDDTSGKTMAAASTLEKEIAARLSEVKGKVEKAKIVGKAIAERAKDKGIMRVVFDRNGYLYHGRVKAVSDGARENGLEF</sequence>
<name>A0A7C4MMA9_9BACT</name>
<comment type="function">
    <text evidence="7">This is one of the proteins that bind and probably mediate the attachment of the 5S RNA into the large ribosomal subunit, where it forms part of the central protuberance.</text>
</comment>
<dbReference type="GO" id="GO:0022625">
    <property type="term" value="C:cytosolic large ribosomal subunit"/>
    <property type="evidence" value="ECO:0007669"/>
    <property type="project" value="TreeGrafter"/>
</dbReference>
<comment type="caution">
    <text evidence="10">The sequence shown here is derived from an EMBL/GenBank/DDBJ whole genome shotgun (WGS) entry which is preliminary data.</text>
</comment>
<evidence type="ECO:0000256" key="2">
    <source>
        <dbReference type="ARBA" id="ARBA00022730"/>
    </source>
</evidence>
<dbReference type="GO" id="GO:0008097">
    <property type="term" value="F:5S rRNA binding"/>
    <property type="evidence" value="ECO:0007669"/>
    <property type="project" value="TreeGrafter"/>
</dbReference>